<dbReference type="Pfam" id="PF00903">
    <property type="entry name" value="Glyoxalase"/>
    <property type="match status" value="1"/>
</dbReference>
<dbReference type="RefSeq" id="WP_087616401.1">
    <property type="nucleotide sequence ID" value="NZ_JAFBEY010000001.1"/>
</dbReference>
<dbReference type="InterPro" id="IPR029068">
    <property type="entry name" value="Glyas_Bleomycin-R_OHBP_Dase"/>
</dbReference>
<evidence type="ECO:0000313" key="3">
    <source>
        <dbReference type="EMBL" id="OUZ40161.1"/>
    </source>
</evidence>
<comment type="caution">
    <text evidence="3">The sequence shown here is derived from an EMBL/GenBank/DDBJ whole genome shotgun (WGS) entry which is preliminary data.</text>
</comment>
<keyword evidence="4" id="KW-1185">Reference proteome</keyword>
<name>A0ABX3ZKA1_9BACL</name>
<dbReference type="InterPro" id="IPR037523">
    <property type="entry name" value="VOC_core"/>
</dbReference>
<feature type="domain" description="VOC" evidence="2">
    <location>
        <begin position="5"/>
        <end position="138"/>
    </location>
</feature>
<accession>A0ABX3ZKA1</accession>
<dbReference type="InterPro" id="IPR051785">
    <property type="entry name" value="MMCE/EMCE_epimerase"/>
</dbReference>
<keyword evidence="1" id="KW-0479">Metal-binding</keyword>
<dbReference type="PROSITE" id="PS51819">
    <property type="entry name" value="VOC"/>
    <property type="match status" value="1"/>
</dbReference>
<dbReference type="InterPro" id="IPR004360">
    <property type="entry name" value="Glyas_Fos-R_dOase_dom"/>
</dbReference>
<dbReference type="PANTHER" id="PTHR43048">
    <property type="entry name" value="METHYLMALONYL-COA EPIMERASE"/>
    <property type="match status" value="1"/>
</dbReference>
<sequence length="140" mass="15642">MAIHRIDHVGIIVNDLTAVKEFFIEFGLEVLGEGEVDGKWAERIIGLTDVKATIVLLGMSNGQANLELVKFHTDVEIESIQQSFKNHIAFAVEDIETVVVKLKKKGAEIISETQNYNNIYKLCFVQGPEGIILELAETMR</sequence>
<reference evidence="3 4" key="1">
    <citation type="journal article" date="2017" name="Int. J. Syst. Evol. Microbiol.">
        <title>Solibacillus kalamii sp. nov., isolated from a high-efficiency particulate arrestance filter system used in the International Space Station.</title>
        <authorList>
            <person name="Checinska Sielaff A."/>
            <person name="Kumar R.M."/>
            <person name="Pal D."/>
            <person name="Mayilraj S."/>
            <person name="Venkateswaran K."/>
        </authorList>
    </citation>
    <scope>NUCLEOTIDE SEQUENCE [LARGE SCALE GENOMIC DNA]</scope>
    <source>
        <strain evidence="3 4">ISSFR-015</strain>
    </source>
</reference>
<organism evidence="3 4">
    <name type="scientific">Solibacillus kalamii</name>
    <dbReference type="NCBI Taxonomy" id="1748298"/>
    <lineage>
        <taxon>Bacteria</taxon>
        <taxon>Bacillati</taxon>
        <taxon>Bacillota</taxon>
        <taxon>Bacilli</taxon>
        <taxon>Bacillales</taxon>
        <taxon>Caryophanaceae</taxon>
        <taxon>Solibacillus</taxon>
    </lineage>
</organism>
<evidence type="ECO:0000259" key="2">
    <source>
        <dbReference type="PROSITE" id="PS51819"/>
    </source>
</evidence>
<dbReference type="EMBL" id="NHNT01000002">
    <property type="protein sequence ID" value="OUZ40161.1"/>
    <property type="molecule type" value="Genomic_DNA"/>
</dbReference>
<protein>
    <submittedName>
        <fullName evidence="3">Glyoxalase</fullName>
    </submittedName>
</protein>
<gene>
    <name evidence="3" type="ORF">CBM15_06500</name>
</gene>
<dbReference type="Proteomes" id="UP000196594">
    <property type="component" value="Unassembled WGS sequence"/>
</dbReference>
<evidence type="ECO:0000256" key="1">
    <source>
        <dbReference type="ARBA" id="ARBA00022723"/>
    </source>
</evidence>
<dbReference type="PANTHER" id="PTHR43048:SF5">
    <property type="entry name" value="BLR5325 PROTEIN"/>
    <property type="match status" value="1"/>
</dbReference>
<dbReference type="Gene3D" id="3.10.180.10">
    <property type="entry name" value="2,3-Dihydroxybiphenyl 1,2-Dioxygenase, domain 1"/>
    <property type="match status" value="1"/>
</dbReference>
<proteinExistence type="predicted"/>
<evidence type="ECO:0000313" key="4">
    <source>
        <dbReference type="Proteomes" id="UP000196594"/>
    </source>
</evidence>
<dbReference type="SUPFAM" id="SSF54593">
    <property type="entry name" value="Glyoxalase/Bleomycin resistance protein/Dihydroxybiphenyl dioxygenase"/>
    <property type="match status" value="1"/>
</dbReference>